<organism evidence="1 2">
    <name type="scientific">Primorskyibacter flagellatus</name>
    <dbReference type="NCBI Taxonomy" id="1387277"/>
    <lineage>
        <taxon>Bacteria</taxon>
        <taxon>Pseudomonadati</taxon>
        <taxon>Pseudomonadota</taxon>
        <taxon>Alphaproteobacteria</taxon>
        <taxon>Rhodobacterales</taxon>
        <taxon>Roseobacteraceae</taxon>
        <taxon>Primorskyibacter</taxon>
    </lineage>
</organism>
<accession>A0A917AGB0</accession>
<dbReference type="AlphaFoldDB" id="A0A917AGB0"/>
<name>A0A917AGB0_9RHOB</name>
<proteinExistence type="predicted"/>
<evidence type="ECO:0000313" key="1">
    <source>
        <dbReference type="EMBL" id="GGE50353.1"/>
    </source>
</evidence>
<sequence>MAADIHPAVRQLTNTFGVIGPGLLKVVGARSDVLGFFLLLDRVAAPADFPLIRSDFFRGWVSCGDEATLQAEIGDIRALFAGLPAKDDLLAECEFTAEFLDHTGRGTLLDICEIHLAAAEAAIDTMTEMVRLTGPRDTYRIGAGPTSIVANARMSRLPRDAYFQPGPPLWLSSEV</sequence>
<protein>
    <submittedName>
        <fullName evidence="1">Uncharacterized protein</fullName>
    </submittedName>
</protein>
<gene>
    <name evidence="1" type="ORF">GCM10011360_41790</name>
</gene>
<dbReference type="Proteomes" id="UP000612855">
    <property type="component" value="Unassembled WGS sequence"/>
</dbReference>
<comment type="caution">
    <text evidence="1">The sequence shown here is derived from an EMBL/GenBank/DDBJ whole genome shotgun (WGS) entry which is preliminary data.</text>
</comment>
<reference evidence="2" key="1">
    <citation type="journal article" date="2019" name="Int. J. Syst. Evol. Microbiol.">
        <title>The Global Catalogue of Microorganisms (GCM) 10K type strain sequencing project: providing services to taxonomists for standard genome sequencing and annotation.</title>
        <authorList>
            <consortium name="The Broad Institute Genomics Platform"/>
            <consortium name="The Broad Institute Genome Sequencing Center for Infectious Disease"/>
            <person name="Wu L."/>
            <person name="Ma J."/>
        </authorList>
    </citation>
    <scope>NUCLEOTIDE SEQUENCE [LARGE SCALE GENOMIC DNA]</scope>
    <source>
        <strain evidence="2">CGMCC 1.12664</strain>
    </source>
</reference>
<dbReference type="EMBL" id="BMFJ01000004">
    <property type="protein sequence ID" value="GGE50353.1"/>
    <property type="molecule type" value="Genomic_DNA"/>
</dbReference>
<keyword evidence="2" id="KW-1185">Reference proteome</keyword>
<dbReference type="RefSeq" id="WP_188479669.1">
    <property type="nucleotide sequence ID" value="NZ_BMFJ01000004.1"/>
</dbReference>
<evidence type="ECO:0000313" key="2">
    <source>
        <dbReference type="Proteomes" id="UP000612855"/>
    </source>
</evidence>